<evidence type="ECO:0000313" key="1">
    <source>
        <dbReference type="EMBL" id="SUD49531.1"/>
    </source>
</evidence>
<dbReference type="OrthoDB" id="5198378at2"/>
<proteinExistence type="predicted"/>
<accession>A0A379JMS7</accession>
<gene>
    <name evidence="1" type="ORF">NCTC1934_06885</name>
</gene>
<dbReference type="EMBL" id="UGRY01000008">
    <property type="protein sequence ID" value="SUD49531.1"/>
    <property type="molecule type" value="Genomic_DNA"/>
</dbReference>
<keyword evidence="2" id="KW-1185">Reference proteome</keyword>
<organism evidence="1 2">
    <name type="scientific">Nocardia otitidiscaviarum</name>
    <dbReference type="NCBI Taxonomy" id="1823"/>
    <lineage>
        <taxon>Bacteria</taxon>
        <taxon>Bacillati</taxon>
        <taxon>Actinomycetota</taxon>
        <taxon>Actinomycetes</taxon>
        <taxon>Mycobacteriales</taxon>
        <taxon>Nocardiaceae</taxon>
        <taxon>Nocardia</taxon>
    </lineage>
</organism>
<reference evidence="1 2" key="1">
    <citation type="submission" date="2018-06" db="EMBL/GenBank/DDBJ databases">
        <authorList>
            <consortium name="Pathogen Informatics"/>
            <person name="Doyle S."/>
        </authorList>
    </citation>
    <scope>NUCLEOTIDE SEQUENCE [LARGE SCALE GENOMIC DNA]</scope>
    <source>
        <strain evidence="1 2">NCTC1934</strain>
    </source>
</reference>
<sequence length="251" mass="28656">MGSRSTTTIITPTGRASFYLHWGSPEYQVPRIAEWTYEMAMRAEELTVDTWEQWAAEVNGDKGGAAAAERIDYEPGDLEHRYEVEVGPERFEFRYWHRVKPWQDGPWIRVLRCGSVPDLLAEAVRQVERMRNFAARYRKENGLAEDSEVPGLESVADMTAWRSECADRADVYAALFCEGARTSEPDSDAYPERVDGQSDADYAAARKTFCVDAARHVVTLAREYRDKCEFDTAELLWAEARGLIRAAQRIK</sequence>
<dbReference type="Proteomes" id="UP000255467">
    <property type="component" value="Unassembled WGS sequence"/>
</dbReference>
<name>A0A379JMS7_9NOCA</name>
<evidence type="ECO:0000313" key="2">
    <source>
        <dbReference type="Proteomes" id="UP000255467"/>
    </source>
</evidence>
<dbReference type="RefSeq" id="WP_039819056.1">
    <property type="nucleotide sequence ID" value="NZ_UGRY01000008.1"/>
</dbReference>
<protein>
    <submittedName>
        <fullName evidence="1">Uncharacterized protein</fullName>
    </submittedName>
</protein>
<dbReference type="AlphaFoldDB" id="A0A379JMS7"/>